<accession>A0ABY8QUL3</accession>
<keyword evidence="1" id="KW-0813">Transport</keyword>
<sequence length="347" mass="37349">MGTVKRGSFTLNLDLEVAAGETVALLGPNGAGKSTALHTLAGLLPLATGSIRLGTETLDDGTRRRSPDQRRVGVVFQDYLLFPHLSLLENVAFGLRARGSTKTAARRRAADWLRRVGLGSRAQARPSEVSGGQAQRVALARALASEPDLLLLDEPLAAVDAGTRLRLRSDLRAQLRSFAGPAVLITHDLADAMVLADRIIVLENGETVQSGSPRQVTTEPRSPYMASLVGVNIFTGLARKGRLSIGHSKVTARTDLDGRTLITLPPTAAQVRRDAPEIPAHNIYPARVVGLEEHYEAVRLRVSPIDPDQGLELFADVPITELIDGVAELGARVWVEVDQTQLHAYPF</sequence>
<reference evidence="5 6" key="1">
    <citation type="submission" date="2023-05" db="EMBL/GenBank/DDBJ databases">
        <title>Lithophilousrod everest ZFBP1038 complete genpme.</title>
        <authorList>
            <person name="Tian M."/>
        </authorList>
    </citation>
    <scope>NUCLEOTIDE SEQUENCE [LARGE SCALE GENOMIC DNA]</scope>
    <source>
        <strain evidence="5 6">ZFBP1038</strain>
    </source>
</reference>
<dbReference type="Pfam" id="PF00005">
    <property type="entry name" value="ABC_tran"/>
    <property type="match status" value="1"/>
</dbReference>
<evidence type="ECO:0000256" key="1">
    <source>
        <dbReference type="ARBA" id="ARBA00022448"/>
    </source>
</evidence>
<evidence type="ECO:0000313" key="6">
    <source>
        <dbReference type="Proteomes" id="UP001209083"/>
    </source>
</evidence>
<evidence type="ECO:0000313" key="5">
    <source>
        <dbReference type="EMBL" id="WGW11979.1"/>
    </source>
</evidence>
<dbReference type="InterPro" id="IPR017871">
    <property type="entry name" value="ABC_transporter-like_CS"/>
</dbReference>
<protein>
    <submittedName>
        <fullName evidence="5">ABC transporter ATP-binding protein</fullName>
    </submittedName>
</protein>
<dbReference type="InterPro" id="IPR027417">
    <property type="entry name" value="P-loop_NTPase"/>
</dbReference>
<dbReference type="InterPro" id="IPR003593">
    <property type="entry name" value="AAA+_ATPase"/>
</dbReference>
<evidence type="ECO:0000256" key="2">
    <source>
        <dbReference type="ARBA" id="ARBA00022741"/>
    </source>
</evidence>
<keyword evidence="2" id="KW-0547">Nucleotide-binding</keyword>
<dbReference type="PROSITE" id="PS00211">
    <property type="entry name" value="ABC_TRANSPORTER_1"/>
    <property type="match status" value="1"/>
</dbReference>
<proteinExistence type="predicted"/>
<dbReference type="SUPFAM" id="SSF52540">
    <property type="entry name" value="P-loop containing nucleoside triphosphate hydrolases"/>
    <property type="match status" value="1"/>
</dbReference>
<gene>
    <name evidence="5" type="ORF">LWF01_18135</name>
</gene>
<dbReference type="Gene3D" id="3.40.50.300">
    <property type="entry name" value="P-loop containing nucleotide triphosphate hydrolases"/>
    <property type="match status" value="1"/>
</dbReference>
<dbReference type="Proteomes" id="UP001209083">
    <property type="component" value="Chromosome"/>
</dbReference>
<dbReference type="InterPro" id="IPR008995">
    <property type="entry name" value="Mo/tungstate-bd_C_term_dom"/>
</dbReference>
<evidence type="ECO:0000259" key="4">
    <source>
        <dbReference type="PROSITE" id="PS50893"/>
    </source>
</evidence>
<dbReference type="RefSeq" id="WP_349638775.1">
    <property type="nucleotide sequence ID" value="NZ_CP090958.1"/>
</dbReference>
<dbReference type="PROSITE" id="PS50893">
    <property type="entry name" value="ABC_TRANSPORTER_2"/>
    <property type="match status" value="1"/>
</dbReference>
<dbReference type="SMART" id="SM00382">
    <property type="entry name" value="AAA"/>
    <property type="match status" value="1"/>
</dbReference>
<dbReference type="GO" id="GO:0005524">
    <property type="term" value="F:ATP binding"/>
    <property type="evidence" value="ECO:0007669"/>
    <property type="project" value="UniProtKB-KW"/>
</dbReference>
<keyword evidence="6" id="KW-1185">Reference proteome</keyword>
<name>A0ABY8QUL3_9MICO</name>
<dbReference type="EMBL" id="CP090958">
    <property type="protein sequence ID" value="WGW11979.1"/>
    <property type="molecule type" value="Genomic_DNA"/>
</dbReference>
<dbReference type="SUPFAM" id="SSF50331">
    <property type="entry name" value="MOP-like"/>
    <property type="match status" value="1"/>
</dbReference>
<keyword evidence="3 5" id="KW-0067">ATP-binding</keyword>
<organism evidence="5 6">
    <name type="scientific">Saxibacter everestensis</name>
    <dbReference type="NCBI Taxonomy" id="2909229"/>
    <lineage>
        <taxon>Bacteria</taxon>
        <taxon>Bacillati</taxon>
        <taxon>Actinomycetota</taxon>
        <taxon>Actinomycetes</taxon>
        <taxon>Micrococcales</taxon>
        <taxon>Brevibacteriaceae</taxon>
        <taxon>Saxibacter</taxon>
    </lineage>
</organism>
<dbReference type="InterPro" id="IPR050093">
    <property type="entry name" value="ABC_SmlMolc_Importer"/>
</dbReference>
<dbReference type="PANTHER" id="PTHR42781:SF4">
    <property type="entry name" value="SPERMIDINE_PUTRESCINE IMPORT ATP-BINDING PROTEIN POTA"/>
    <property type="match status" value="1"/>
</dbReference>
<feature type="domain" description="ABC transporter" evidence="4">
    <location>
        <begin position="4"/>
        <end position="229"/>
    </location>
</feature>
<evidence type="ECO:0000256" key="3">
    <source>
        <dbReference type="ARBA" id="ARBA00022840"/>
    </source>
</evidence>
<dbReference type="PANTHER" id="PTHR42781">
    <property type="entry name" value="SPERMIDINE/PUTRESCINE IMPORT ATP-BINDING PROTEIN POTA"/>
    <property type="match status" value="1"/>
</dbReference>
<dbReference type="InterPro" id="IPR003439">
    <property type="entry name" value="ABC_transporter-like_ATP-bd"/>
</dbReference>